<evidence type="ECO:0000313" key="3">
    <source>
        <dbReference type="Proteomes" id="UP000784294"/>
    </source>
</evidence>
<dbReference type="AlphaFoldDB" id="A0A3S5FBV3"/>
<sequence>MTRGFGKDTPSSTPLMTDSTACLGSNDQPGGPVPLYVSAYLSRFPSSVIHKLRYRLLVESLLHLIHSRLVRQDALSTEGRPSVGVFWPHFTPAEA</sequence>
<feature type="compositionally biased region" description="Polar residues" evidence="1">
    <location>
        <begin position="9"/>
        <end position="28"/>
    </location>
</feature>
<organism evidence="2 3">
    <name type="scientific">Protopolystoma xenopodis</name>
    <dbReference type="NCBI Taxonomy" id="117903"/>
    <lineage>
        <taxon>Eukaryota</taxon>
        <taxon>Metazoa</taxon>
        <taxon>Spiralia</taxon>
        <taxon>Lophotrochozoa</taxon>
        <taxon>Platyhelminthes</taxon>
        <taxon>Monogenea</taxon>
        <taxon>Polyopisthocotylea</taxon>
        <taxon>Polystomatidea</taxon>
        <taxon>Polystomatidae</taxon>
        <taxon>Protopolystoma</taxon>
    </lineage>
</organism>
<reference evidence="2" key="1">
    <citation type="submission" date="2018-11" db="EMBL/GenBank/DDBJ databases">
        <authorList>
            <consortium name="Pathogen Informatics"/>
        </authorList>
    </citation>
    <scope>NUCLEOTIDE SEQUENCE</scope>
</reference>
<evidence type="ECO:0000313" key="2">
    <source>
        <dbReference type="EMBL" id="VEL08504.1"/>
    </source>
</evidence>
<dbReference type="Proteomes" id="UP000784294">
    <property type="component" value="Unassembled WGS sequence"/>
</dbReference>
<dbReference type="EMBL" id="CAAALY010004146">
    <property type="protein sequence ID" value="VEL08504.1"/>
    <property type="molecule type" value="Genomic_DNA"/>
</dbReference>
<comment type="caution">
    <text evidence="2">The sequence shown here is derived from an EMBL/GenBank/DDBJ whole genome shotgun (WGS) entry which is preliminary data.</text>
</comment>
<proteinExistence type="predicted"/>
<feature type="region of interest" description="Disordered" evidence="1">
    <location>
        <begin position="1"/>
        <end position="28"/>
    </location>
</feature>
<accession>A0A3S5FBV3</accession>
<protein>
    <submittedName>
        <fullName evidence="2">Uncharacterized protein</fullName>
    </submittedName>
</protein>
<keyword evidence="3" id="KW-1185">Reference proteome</keyword>
<name>A0A3S5FBV3_9PLAT</name>
<gene>
    <name evidence="2" type="ORF">PXEA_LOCUS1944</name>
</gene>
<evidence type="ECO:0000256" key="1">
    <source>
        <dbReference type="SAM" id="MobiDB-lite"/>
    </source>
</evidence>